<evidence type="ECO:0000256" key="3">
    <source>
        <dbReference type="SAM" id="Phobius"/>
    </source>
</evidence>
<dbReference type="EMBL" id="VEPZ02001375">
    <property type="protein sequence ID" value="KAE8676652.1"/>
    <property type="molecule type" value="Genomic_DNA"/>
</dbReference>
<dbReference type="PANTHER" id="PTHR45811">
    <property type="entry name" value="COPPER TRANSPORT PROTEIN FAMILY-RELATED"/>
    <property type="match status" value="1"/>
</dbReference>
<dbReference type="Gene3D" id="3.30.70.100">
    <property type="match status" value="1"/>
</dbReference>
<organism evidence="4 5">
    <name type="scientific">Hibiscus syriacus</name>
    <name type="common">Rose of Sharon</name>
    <dbReference type="NCBI Taxonomy" id="106335"/>
    <lineage>
        <taxon>Eukaryota</taxon>
        <taxon>Viridiplantae</taxon>
        <taxon>Streptophyta</taxon>
        <taxon>Embryophyta</taxon>
        <taxon>Tracheophyta</taxon>
        <taxon>Spermatophyta</taxon>
        <taxon>Magnoliopsida</taxon>
        <taxon>eudicotyledons</taxon>
        <taxon>Gunneridae</taxon>
        <taxon>Pentapetalae</taxon>
        <taxon>rosids</taxon>
        <taxon>malvids</taxon>
        <taxon>Malvales</taxon>
        <taxon>Malvaceae</taxon>
        <taxon>Malvoideae</taxon>
        <taxon>Hibiscus</taxon>
    </lineage>
</organism>
<keyword evidence="3" id="KW-0472">Membrane</keyword>
<protein>
    <submittedName>
        <fullName evidence="4">Erythronate-4-phosphate dehydrogenase family protein</fullName>
    </submittedName>
</protein>
<keyword evidence="3" id="KW-1133">Transmembrane helix</keyword>
<evidence type="ECO:0000256" key="2">
    <source>
        <dbReference type="SAM" id="MobiDB-lite"/>
    </source>
</evidence>
<name>A0A6A2XMC6_HIBSY</name>
<dbReference type="AlphaFoldDB" id="A0A6A2XMC6"/>
<keyword evidence="1" id="KW-0479">Metal-binding</keyword>
<dbReference type="Proteomes" id="UP000436088">
    <property type="component" value="Unassembled WGS sequence"/>
</dbReference>
<keyword evidence="3" id="KW-0812">Transmembrane</keyword>
<comment type="caution">
    <text evidence="4">The sequence shown here is derived from an EMBL/GenBank/DDBJ whole genome shotgun (WGS) entry which is preliminary data.</text>
</comment>
<gene>
    <name evidence="4" type="ORF">F3Y22_tig00111582pilonHSYRG00335</name>
</gene>
<keyword evidence="5" id="KW-1185">Reference proteome</keyword>
<proteinExistence type="predicted"/>
<evidence type="ECO:0000313" key="4">
    <source>
        <dbReference type="EMBL" id="KAE8676652.1"/>
    </source>
</evidence>
<feature type="compositionally biased region" description="Basic and acidic residues" evidence="2">
    <location>
        <begin position="635"/>
        <end position="668"/>
    </location>
</feature>
<dbReference type="PANTHER" id="PTHR45811:SF35">
    <property type="entry name" value="HEAVY METAL-ASSOCIATED ISOPRENYLATED PLANT PROTEIN 39"/>
    <property type="match status" value="1"/>
</dbReference>
<feature type="region of interest" description="Disordered" evidence="2">
    <location>
        <begin position="633"/>
        <end position="681"/>
    </location>
</feature>
<evidence type="ECO:0000256" key="1">
    <source>
        <dbReference type="ARBA" id="ARBA00022723"/>
    </source>
</evidence>
<sequence>MWGKTSTVKVSLAGPNLGLSYIVGALGIPLYIDTITASKEHLKFAKVCVEVKGGARFPRSIAIRMKDGIIEKAEEFGASVASDFHPLDLPSQKKKGHGKKRDKGKVAFVSSSNKFEVFGAVLDESDGAGRKIRLASQESHVEFQAPIEFDHFLVVVWHYGDSLTARPKPFKYFSFLEGYHGFKEVLRNYLRELVQGNPIVKLEEKHMENLVRSDSTSFAIENELQMELVDLEKVEMLFYQQKDKENWLQEGDQCTKFFHFQVTIKRKRSTIRFVMDEKGNSLETFDSMSSKMVRFFTNQIGVIDYVVQGYDVAFVKCLTGYSFPEEWRVDLTKEVSREKVKVSTSSQGKNKALGPNGFTTGFFQSSWDVVGDDVYAVVKNERGEARRSLSPYLFVLATNILLRLLDVAAGEKLFHYHPKYRKLKLPHMCFADDLFIFFYKEIFTLVMNDDMISLVHATTGFRVRRLPIRYLGVPLLPKKLTENDCATLVDRIKAMMGPWSSKLLSYAGRLQLVPMERGDVPVRGARMSWDSICTLNLRGSRIDCLLLIGLSEWGWWLMGVAGCGVMLEIRIDRAVGSWEDEHNWVVDFLKGIDSIAMDMKAKQLTVIGTVDPVNVMSKLSKYWPTDIVSVGPAKEPVKKEEPKKEEPPKKEKEPPKNEEPKKKEEPKKEKKKPVPPPDPVSELVKAYKAYNPHMTTYYFVQSMEENPNACVIC</sequence>
<dbReference type="InterPro" id="IPR051863">
    <property type="entry name" value="HIPP"/>
</dbReference>
<accession>A0A6A2XMC6</accession>
<reference evidence="4" key="1">
    <citation type="submission" date="2019-09" db="EMBL/GenBank/DDBJ databases">
        <title>Draft genome information of white flower Hibiscus syriacus.</title>
        <authorList>
            <person name="Kim Y.-M."/>
        </authorList>
    </citation>
    <scope>NUCLEOTIDE SEQUENCE [LARGE SCALE GENOMIC DNA]</scope>
    <source>
        <strain evidence="4">YM2019G1</strain>
    </source>
</reference>
<feature type="transmembrane region" description="Helical" evidence="3">
    <location>
        <begin position="12"/>
        <end position="32"/>
    </location>
</feature>
<evidence type="ECO:0000313" key="5">
    <source>
        <dbReference type="Proteomes" id="UP000436088"/>
    </source>
</evidence>
<dbReference type="GO" id="GO:0046872">
    <property type="term" value="F:metal ion binding"/>
    <property type="evidence" value="ECO:0007669"/>
    <property type="project" value="UniProtKB-KW"/>
</dbReference>